<evidence type="ECO:0000259" key="8">
    <source>
        <dbReference type="PROSITE" id="PS50071"/>
    </source>
</evidence>
<dbReference type="CDD" id="cd00086">
    <property type="entry name" value="homeodomain"/>
    <property type="match status" value="1"/>
</dbReference>
<dbReference type="PANTHER" id="PTHR24333">
    <property type="entry name" value="HOMEO BOX HB9 LIKE A-RELATED"/>
    <property type="match status" value="1"/>
</dbReference>
<dbReference type="GO" id="GO:0000981">
    <property type="term" value="F:DNA-binding transcription factor activity, RNA polymerase II-specific"/>
    <property type="evidence" value="ECO:0007669"/>
    <property type="project" value="InterPro"/>
</dbReference>
<feature type="compositionally biased region" description="Low complexity" evidence="7">
    <location>
        <begin position="313"/>
        <end position="359"/>
    </location>
</feature>
<evidence type="ECO:0000256" key="2">
    <source>
        <dbReference type="ARBA" id="ARBA00023125"/>
    </source>
</evidence>
<protein>
    <recommendedName>
        <fullName evidence="8">Homeobox domain-containing protein</fullName>
    </recommendedName>
</protein>
<feature type="compositionally biased region" description="Low complexity" evidence="7">
    <location>
        <begin position="586"/>
        <end position="598"/>
    </location>
</feature>
<feature type="region of interest" description="Disordered" evidence="7">
    <location>
        <begin position="519"/>
        <end position="607"/>
    </location>
</feature>
<evidence type="ECO:0000256" key="1">
    <source>
        <dbReference type="ARBA" id="ARBA00004123"/>
    </source>
</evidence>
<dbReference type="SUPFAM" id="SSF46689">
    <property type="entry name" value="Homeodomain-like"/>
    <property type="match status" value="1"/>
</dbReference>
<evidence type="ECO:0000256" key="4">
    <source>
        <dbReference type="ARBA" id="ARBA00023242"/>
    </source>
</evidence>
<feature type="compositionally biased region" description="Basic and acidic residues" evidence="7">
    <location>
        <begin position="88"/>
        <end position="102"/>
    </location>
</feature>
<dbReference type="GO" id="GO:0005634">
    <property type="term" value="C:nucleus"/>
    <property type="evidence" value="ECO:0007669"/>
    <property type="project" value="UniProtKB-SubCell"/>
</dbReference>
<evidence type="ECO:0000313" key="10">
    <source>
        <dbReference type="Proteomes" id="UP001283361"/>
    </source>
</evidence>
<feature type="compositionally biased region" description="Polar residues" evidence="7">
    <location>
        <begin position="35"/>
        <end position="52"/>
    </location>
</feature>
<name>A0AAE0Y8J2_9GAST</name>
<proteinExistence type="predicted"/>
<feature type="DNA-binding region" description="Homeobox" evidence="5">
    <location>
        <begin position="603"/>
        <end position="662"/>
    </location>
</feature>
<feature type="domain" description="Homeobox" evidence="8">
    <location>
        <begin position="601"/>
        <end position="661"/>
    </location>
</feature>
<feature type="compositionally biased region" description="Low complexity" evidence="7">
    <location>
        <begin position="369"/>
        <end position="381"/>
    </location>
</feature>
<feature type="region of interest" description="Disordered" evidence="7">
    <location>
        <begin position="250"/>
        <end position="445"/>
    </location>
</feature>
<dbReference type="InterPro" id="IPR009057">
    <property type="entry name" value="Homeodomain-like_sf"/>
</dbReference>
<dbReference type="InterPro" id="IPR020479">
    <property type="entry name" value="HD_metazoa"/>
</dbReference>
<evidence type="ECO:0000256" key="3">
    <source>
        <dbReference type="ARBA" id="ARBA00023155"/>
    </source>
</evidence>
<keyword evidence="10" id="KW-1185">Reference proteome</keyword>
<dbReference type="Proteomes" id="UP001283361">
    <property type="component" value="Unassembled WGS sequence"/>
</dbReference>
<dbReference type="Gene3D" id="1.10.10.60">
    <property type="entry name" value="Homeodomain-like"/>
    <property type="match status" value="1"/>
</dbReference>
<gene>
    <name evidence="9" type="ORF">RRG08_009429</name>
</gene>
<sequence length="752" mass="82157">MGSRKTLADSKVGKKEKTEEKSGPAETSDKDSKCSKTTPQSDVLADENQNVNILEPAMPEKVSDDWLVKAETSSTEESVASNNFDEPDFNKGIKNESTDTKLIKKLFSGKTLVSDPSCPQRDSKSNALTPNALEPKIESPCSRSSPRDADSRSTSVSPALPSEKPGDTAQTSEEQRPMHGQGQYIPHGLDSSPILQSNQNQYPYHFLHYLHHDRHHQRQQHQHQQHQQQLQLQQHYQLLFGAHFQRMNQLSGPGIPSLSSPPPGLVSPPHGSLPGTNSASPATSGRLGMSNPPLPTPRYNSFDSGPHYPVSHPLKTPQSPPSSSTLKLSPSSPLPSTQPLATSSSPTSSSSSPPQLTLAKTGTAKSRQSPISPTASSDASTPAPPSPHSTSDCTRPLNLTTSPDLPSAQRHKQALYSSKPSMDTYLTHGCDSSADEKSPNSRIFSRPSFMITDILGPQASPDVRHSQPALFPLNGSNFFKTAGPSLFGGSQTSLLGDPHVDFKSSHLTDPHLLSSLGIRRSDVDREDEDVDVDVDNDDDDDDDDGDGCDDADDNRDDSSTFMSGDGKLSEAEDSASETSSKKRKAPSTSESSASSLLIKSKKPRKARTAFTDHQLSVLEKTFERQKYLSVQDRMELAAKLNLTDTQVKTWYQNRRTKWKRQTAVGLELLAEAGNYAAVQRMLQTNPYWFNYHPQAAAILSNLDALYFRNPESSVTQSTRPLLPRMFIHGLQQHVSQLPVQAQSSLYSPENRG</sequence>
<evidence type="ECO:0000256" key="5">
    <source>
        <dbReference type="PROSITE-ProRule" id="PRU00108"/>
    </source>
</evidence>
<dbReference type="InterPro" id="IPR050848">
    <property type="entry name" value="Homeobox_TF"/>
</dbReference>
<feature type="compositionally biased region" description="Basic and acidic residues" evidence="7">
    <location>
        <begin position="1"/>
        <end position="34"/>
    </location>
</feature>
<keyword evidence="3 5" id="KW-0371">Homeobox</keyword>
<reference evidence="9" key="1">
    <citation type="journal article" date="2023" name="G3 (Bethesda)">
        <title>A reference genome for the long-term kleptoplast-retaining sea slug Elysia crispata morphotype clarki.</title>
        <authorList>
            <person name="Eastman K.E."/>
            <person name="Pendleton A.L."/>
            <person name="Shaikh M.A."/>
            <person name="Suttiyut T."/>
            <person name="Ogas R."/>
            <person name="Tomko P."/>
            <person name="Gavelis G."/>
            <person name="Widhalm J.R."/>
            <person name="Wisecaver J.H."/>
        </authorList>
    </citation>
    <scope>NUCLEOTIDE SEQUENCE</scope>
    <source>
        <strain evidence="9">ECLA1</strain>
    </source>
</reference>
<organism evidence="9 10">
    <name type="scientific">Elysia crispata</name>
    <name type="common">lettuce slug</name>
    <dbReference type="NCBI Taxonomy" id="231223"/>
    <lineage>
        <taxon>Eukaryota</taxon>
        <taxon>Metazoa</taxon>
        <taxon>Spiralia</taxon>
        <taxon>Lophotrochozoa</taxon>
        <taxon>Mollusca</taxon>
        <taxon>Gastropoda</taxon>
        <taxon>Heterobranchia</taxon>
        <taxon>Euthyneura</taxon>
        <taxon>Panpulmonata</taxon>
        <taxon>Sacoglossa</taxon>
        <taxon>Placobranchoidea</taxon>
        <taxon>Plakobranchidae</taxon>
        <taxon>Elysia</taxon>
    </lineage>
</organism>
<keyword evidence="4 5" id="KW-0539">Nucleus</keyword>
<feature type="compositionally biased region" description="Acidic residues" evidence="7">
    <location>
        <begin position="524"/>
        <end position="555"/>
    </location>
</feature>
<evidence type="ECO:0000256" key="6">
    <source>
        <dbReference type="RuleBase" id="RU000682"/>
    </source>
</evidence>
<dbReference type="PRINTS" id="PR00024">
    <property type="entry name" value="HOMEOBOX"/>
</dbReference>
<dbReference type="PANTHER" id="PTHR24333:SF5">
    <property type="entry name" value="VENT HOMEOBOX"/>
    <property type="match status" value="1"/>
</dbReference>
<dbReference type="EMBL" id="JAWDGP010006680">
    <property type="protein sequence ID" value="KAK3736950.1"/>
    <property type="molecule type" value="Genomic_DNA"/>
</dbReference>
<evidence type="ECO:0000313" key="9">
    <source>
        <dbReference type="EMBL" id="KAK3736950.1"/>
    </source>
</evidence>
<dbReference type="InterPro" id="IPR017970">
    <property type="entry name" value="Homeobox_CS"/>
</dbReference>
<evidence type="ECO:0000256" key="7">
    <source>
        <dbReference type="SAM" id="MobiDB-lite"/>
    </source>
</evidence>
<dbReference type="GO" id="GO:0003677">
    <property type="term" value="F:DNA binding"/>
    <property type="evidence" value="ECO:0007669"/>
    <property type="project" value="UniProtKB-UniRule"/>
</dbReference>
<dbReference type="AlphaFoldDB" id="A0AAE0Y8J2"/>
<dbReference type="InterPro" id="IPR001356">
    <property type="entry name" value="HD"/>
</dbReference>
<dbReference type="PROSITE" id="PS00027">
    <property type="entry name" value="HOMEOBOX_1"/>
    <property type="match status" value="1"/>
</dbReference>
<dbReference type="SMART" id="SM00389">
    <property type="entry name" value="HOX"/>
    <property type="match status" value="1"/>
</dbReference>
<keyword evidence="2 5" id="KW-0238">DNA-binding</keyword>
<dbReference type="PROSITE" id="PS50071">
    <property type="entry name" value="HOMEOBOX_2"/>
    <property type="match status" value="1"/>
</dbReference>
<comment type="caution">
    <text evidence="9">The sequence shown here is derived from an EMBL/GenBank/DDBJ whole genome shotgun (WGS) entry which is preliminary data.</text>
</comment>
<dbReference type="Pfam" id="PF00046">
    <property type="entry name" value="Homeodomain"/>
    <property type="match status" value="1"/>
</dbReference>
<comment type="subcellular location">
    <subcellularLocation>
        <location evidence="1 5 6">Nucleus</location>
    </subcellularLocation>
</comment>
<accession>A0AAE0Y8J2</accession>
<feature type="region of interest" description="Disordered" evidence="7">
    <location>
        <begin position="1"/>
        <end position="197"/>
    </location>
</feature>